<evidence type="ECO:0000313" key="3">
    <source>
        <dbReference type="Proteomes" id="UP000533637"/>
    </source>
</evidence>
<keyword evidence="1" id="KW-0472">Membrane</keyword>
<keyword evidence="1" id="KW-0812">Transmembrane</keyword>
<feature type="transmembrane region" description="Helical" evidence="1">
    <location>
        <begin position="47"/>
        <end position="67"/>
    </location>
</feature>
<evidence type="ECO:0008006" key="4">
    <source>
        <dbReference type="Google" id="ProtNLM"/>
    </source>
</evidence>
<proteinExistence type="predicted"/>
<name>A0ABR6KHN7_9BACT</name>
<protein>
    <recommendedName>
        <fullName evidence="4">Transmembrane protein</fullName>
    </recommendedName>
</protein>
<evidence type="ECO:0000313" key="2">
    <source>
        <dbReference type="EMBL" id="MBB4620936.1"/>
    </source>
</evidence>
<dbReference type="Proteomes" id="UP000533637">
    <property type="component" value="Unassembled WGS sequence"/>
</dbReference>
<keyword evidence="3" id="KW-1185">Reference proteome</keyword>
<reference evidence="2 3" key="1">
    <citation type="submission" date="2020-08" db="EMBL/GenBank/DDBJ databases">
        <title>Genomic Encyclopedia of Type Strains, Phase IV (KMG-IV): sequencing the most valuable type-strain genomes for metagenomic binning, comparative biology and taxonomic classification.</title>
        <authorList>
            <person name="Goeker M."/>
        </authorList>
    </citation>
    <scope>NUCLEOTIDE SEQUENCE [LARGE SCALE GENOMIC DNA]</scope>
    <source>
        <strain evidence="2 3">DSM 102983</strain>
    </source>
</reference>
<keyword evidence="1" id="KW-1133">Transmembrane helix</keyword>
<evidence type="ECO:0000256" key="1">
    <source>
        <dbReference type="SAM" id="Phobius"/>
    </source>
</evidence>
<dbReference type="RefSeq" id="WP_183669051.1">
    <property type="nucleotide sequence ID" value="NZ_BMPB01000022.1"/>
</dbReference>
<dbReference type="EMBL" id="JACHOC010000001">
    <property type="protein sequence ID" value="MBB4620936.1"/>
    <property type="molecule type" value="Genomic_DNA"/>
</dbReference>
<accession>A0ABR6KHN7</accession>
<gene>
    <name evidence="2" type="ORF">GGQ57_000810</name>
</gene>
<comment type="caution">
    <text evidence="2">The sequence shown here is derived from an EMBL/GenBank/DDBJ whole genome shotgun (WGS) entry which is preliminary data.</text>
</comment>
<organism evidence="2 3">
    <name type="scientific">Parabacteroides faecis</name>
    <dbReference type="NCBI Taxonomy" id="1217282"/>
    <lineage>
        <taxon>Bacteria</taxon>
        <taxon>Pseudomonadati</taxon>
        <taxon>Bacteroidota</taxon>
        <taxon>Bacteroidia</taxon>
        <taxon>Bacteroidales</taxon>
        <taxon>Tannerellaceae</taxon>
        <taxon>Parabacteroides</taxon>
    </lineage>
</organism>
<sequence>MTKKEDTYEQWLEKIKTTEPFLDNPEELTNDILNRIDALPSGNPSRILLLVSRISGIAAAFLLCFLISETVLFPQDKQFTEQPSTANAVWQGKASFLPDDWNTESSFLEKSRYLSEQWKEYKKELSKRKTFFLSKKNSVENIIH</sequence>